<evidence type="ECO:0000256" key="8">
    <source>
        <dbReference type="ARBA" id="ARBA00023244"/>
    </source>
</evidence>
<dbReference type="FunFam" id="3.40.190.10:FF:000004">
    <property type="entry name" value="Porphobilinogen deaminase"/>
    <property type="match status" value="1"/>
</dbReference>
<dbReference type="PRINTS" id="PR00151">
    <property type="entry name" value="PORPHBDMNASE"/>
</dbReference>
<evidence type="ECO:0000256" key="4">
    <source>
        <dbReference type="ARBA" id="ARBA00005638"/>
    </source>
</evidence>
<keyword evidence="14" id="KW-1185">Reference proteome</keyword>
<evidence type="ECO:0000256" key="3">
    <source>
        <dbReference type="ARBA" id="ARBA00004735"/>
    </source>
</evidence>
<dbReference type="SUPFAM" id="SSF53850">
    <property type="entry name" value="Periplasmic binding protein-like II"/>
    <property type="match status" value="1"/>
</dbReference>
<evidence type="ECO:0000256" key="6">
    <source>
        <dbReference type="ARBA" id="ARBA00022679"/>
    </source>
</evidence>
<dbReference type="PROSITE" id="PS00533">
    <property type="entry name" value="PORPHOBILINOGEN_DEAM"/>
    <property type="match status" value="1"/>
</dbReference>
<feature type="domain" description="Porphobilinogen deaminase N-terminal" evidence="11">
    <location>
        <begin position="10"/>
        <end position="221"/>
    </location>
</feature>
<comment type="similarity">
    <text evidence="4">Belongs to the HMBS family.</text>
</comment>
<comment type="function">
    <text evidence="2">Tetrapolymerization of the monopyrrole PBG into the hydroxymethylbilane pre-uroporphyrinogen in several discrete steps.</text>
</comment>
<dbReference type="CDD" id="cd13645">
    <property type="entry name" value="PBP2_HuPBGD_like"/>
    <property type="match status" value="1"/>
</dbReference>
<dbReference type="Pfam" id="PF01379">
    <property type="entry name" value="Porphobil_deam"/>
    <property type="match status" value="1"/>
</dbReference>
<evidence type="ECO:0000256" key="5">
    <source>
        <dbReference type="ARBA" id="ARBA00012655"/>
    </source>
</evidence>
<keyword evidence="8" id="KW-0627">Porphyrin biosynthesis</keyword>
<evidence type="ECO:0000256" key="10">
    <source>
        <dbReference type="ARBA" id="ARBA00033064"/>
    </source>
</evidence>
<dbReference type="OrthoDB" id="564646at2759"/>
<dbReference type="Proteomes" id="UP000789508">
    <property type="component" value="Unassembled WGS sequence"/>
</dbReference>
<keyword evidence="7" id="KW-0350">Heme biosynthesis</keyword>
<evidence type="ECO:0000256" key="1">
    <source>
        <dbReference type="ARBA" id="ARBA00001916"/>
    </source>
</evidence>
<proteinExistence type="inferred from homology"/>
<dbReference type="InterPro" id="IPR022418">
    <property type="entry name" value="Porphobilinogen_deaminase_C"/>
</dbReference>
<dbReference type="InterPro" id="IPR000860">
    <property type="entry name" value="HemC"/>
</dbReference>
<dbReference type="GO" id="GO:0004418">
    <property type="term" value="F:hydroxymethylbilane synthase activity"/>
    <property type="evidence" value="ECO:0007669"/>
    <property type="project" value="UniProtKB-EC"/>
</dbReference>
<dbReference type="PANTHER" id="PTHR11557:SF0">
    <property type="entry name" value="PORPHOBILINOGEN DEAMINASE"/>
    <property type="match status" value="1"/>
</dbReference>
<dbReference type="SUPFAM" id="SSF54782">
    <property type="entry name" value="Porphobilinogen deaminase (hydroxymethylbilane synthase), C-terminal domain"/>
    <property type="match status" value="1"/>
</dbReference>
<evidence type="ECO:0000259" key="11">
    <source>
        <dbReference type="Pfam" id="PF01379"/>
    </source>
</evidence>
<comment type="caution">
    <text evidence="13">The sequence shown here is derived from an EMBL/GenBank/DDBJ whole genome shotgun (WGS) entry which is preliminary data.</text>
</comment>
<dbReference type="Gene3D" id="3.40.190.10">
    <property type="entry name" value="Periplasmic binding protein-like II"/>
    <property type="match status" value="2"/>
</dbReference>
<dbReference type="InterPro" id="IPR022419">
    <property type="entry name" value="Porphobilin_deaminase_cofac_BS"/>
</dbReference>
<comment type="cofactor">
    <cofactor evidence="1">
        <name>dipyrromethane</name>
        <dbReference type="ChEBI" id="CHEBI:60342"/>
    </cofactor>
</comment>
<dbReference type="InterPro" id="IPR036803">
    <property type="entry name" value="Porphobilinogen_deaminase_C_sf"/>
</dbReference>
<evidence type="ECO:0000256" key="9">
    <source>
        <dbReference type="ARBA" id="ARBA00030685"/>
    </source>
</evidence>
<dbReference type="PIRSF" id="PIRSF001438">
    <property type="entry name" value="4pyrrol_synth_OHMeBilane_synth"/>
    <property type="match status" value="1"/>
</dbReference>
<dbReference type="InterPro" id="IPR022417">
    <property type="entry name" value="Porphobilin_deaminase_N"/>
</dbReference>
<reference evidence="13" key="1">
    <citation type="submission" date="2021-06" db="EMBL/GenBank/DDBJ databases">
        <authorList>
            <person name="Kallberg Y."/>
            <person name="Tangrot J."/>
            <person name="Rosling A."/>
        </authorList>
    </citation>
    <scope>NUCLEOTIDE SEQUENCE</scope>
    <source>
        <strain evidence="13">FL130A</strain>
    </source>
</reference>
<sequence length="353" mass="38676">MSSQTKQTFTIGSRKSKLALIQTQQVHDKLAAAFPHFSFPIISMTTTGDQILSKPLYQIGEKNLFTKELEIALENRTVDLVVHSLKDLPTSLPEGMCVGAILRRENPKDAVVIKEGLDAKKIEDLPSGSIVGTSSVRRVAQLKRKFPHLVFQDVRGNLNTRLSKLDNPEGPYSAIILAVAGLVRLGCGDRISQILEKSTILHAVGQGALAVECRTDDSQLHEILAVLEDRDTRLRCTAERSLLRTLEGGCSVPIGVYTQFIETHDRGSLEEQMSTRKKRVLRLSALVASRDGMDVVEGEAEKNVDNDDGNDLEAAISLGKNLADILIGKGANKILDNLRRTSSTEVDQTAFLL</sequence>
<gene>
    <name evidence="13" type="ORF">ALEPTO_LOCUS7901</name>
</gene>
<comment type="pathway">
    <text evidence="3">Porphyrin-containing compound metabolism; protoporphyrin-IX biosynthesis; coproporphyrinogen-III from 5-aminolevulinate: step 2/4.</text>
</comment>
<dbReference type="GO" id="GO:0006783">
    <property type="term" value="P:heme biosynthetic process"/>
    <property type="evidence" value="ECO:0007669"/>
    <property type="project" value="UniProtKB-KW"/>
</dbReference>
<dbReference type="FunFam" id="3.40.190.10:FF:000005">
    <property type="entry name" value="Porphobilinogen deaminase"/>
    <property type="match status" value="1"/>
</dbReference>
<dbReference type="HAMAP" id="MF_00260">
    <property type="entry name" value="Porphobil_deam"/>
    <property type="match status" value="1"/>
</dbReference>
<protein>
    <recommendedName>
        <fullName evidence="5">hydroxymethylbilane synthase</fullName>
        <ecNumber evidence="5">2.5.1.61</ecNumber>
    </recommendedName>
    <alternativeName>
        <fullName evidence="10">Hydroxymethylbilane synthase</fullName>
    </alternativeName>
    <alternativeName>
        <fullName evidence="9">Pre-uroporphyrinogen synthase</fullName>
    </alternativeName>
</protein>
<dbReference type="AlphaFoldDB" id="A0A9N9C9I2"/>
<dbReference type="GO" id="GO:0005737">
    <property type="term" value="C:cytoplasm"/>
    <property type="evidence" value="ECO:0007669"/>
    <property type="project" value="TreeGrafter"/>
</dbReference>
<name>A0A9N9C9I2_9GLOM</name>
<keyword evidence="6" id="KW-0808">Transferase</keyword>
<dbReference type="EMBL" id="CAJVPS010003872">
    <property type="protein sequence ID" value="CAG8595529.1"/>
    <property type="molecule type" value="Genomic_DNA"/>
</dbReference>
<feature type="domain" description="Porphobilinogen deaminase C-terminal" evidence="12">
    <location>
        <begin position="234"/>
        <end position="326"/>
    </location>
</feature>
<dbReference type="PANTHER" id="PTHR11557">
    <property type="entry name" value="PORPHOBILINOGEN DEAMINASE"/>
    <property type="match status" value="1"/>
</dbReference>
<evidence type="ECO:0000256" key="2">
    <source>
        <dbReference type="ARBA" id="ARBA00002869"/>
    </source>
</evidence>
<dbReference type="EC" id="2.5.1.61" evidence="5"/>
<organism evidence="13 14">
    <name type="scientific">Ambispora leptoticha</name>
    <dbReference type="NCBI Taxonomy" id="144679"/>
    <lineage>
        <taxon>Eukaryota</taxon>
        <taxon>Fungi</taxon>
        <taxon>Fungi incertae sedis</taxon>
        <taxon>Mucoromycota</taxon>
        <taxon>Glomeromycotina</taxon>
        <taxon>Glomeromycetes</taxon>
        <taxon>Archaeosporales</taxon>
        <taxon>Ambisporaceae</taxon>
        <taxon>Ambispora</taxon>
    </lineage>
</organism>
<dbReference type="NCBIfam" id="TIGR00212">
    <property type="entry name" value="hemC"/>
    <property type="match status" value="1"/>
</dbReference>
<accession>A0A9N9C9I2</accession>
<evidence type="ECO:0000259" key="12">
    <source>
        <dbReference type="Pfam" id="PF03900"/>
    </source>
</evidence>
<evidence type="ECO:0000313" key="14">
    <source>
        <dbReference type="Proteomes" id="UP000789508"/>
    </source>
</evidence>
<evidence type="ECO:0000313" key="13">
    <source>
        <dbReference type="EMBL" id="CAG8595529.1"/>
    </source>
</evidence>
<evidence type="ECO:0000256" key="7">
    <source>
        <dbReference type="ARBA" id="ARBA00023133"/>
    </source>
</evidence>
<dbReference type="Pfam" id="PF03900">
    <property type="entry name" value="Porphobil_deamC"/>
    <property type="match status" value="1"/>
</dbReference>
<dbReference type="Gene3D" id="3.30.160.40">
    <property type="entry name" value="Porphobilinogen deaminase, C-terminal domain"/>
    <property type="match status" value="1"/>
</dbReference>